<dbReference type="GO" id="GO:0000176">
    <property type="term" value="C:nuclear exosome (RNase complex)"/>
    <property type="evidence" value="ECO:0007669"/>
    <property type="project" value="TreeGrafter"/>
</dbReference>
<dbReference type="GO" id="GO:0071035">
    <property type="term" value="P:nuclear polyadenylation-dependent rRNA catabolic process"/>
    <property type="evidence" value="ECO:0007669"/>
    <property type="project" value="TreeGrafter"/>
</dbReference>
<dbReference type="EMBL" id="KN716692">
    <property type="protein sequence ID" value="KJH42234.1"/>
    <property type="molecule type" value="Genomic_DNA"/>
</dbReference>
<dbReference type="Proteomes" id="UP000053766">
    <property type="component" value="Unassembled WGS sequence"/>
</dbReference>
<evidence type="ECO:0000259" key="4">
    <source>
        <dbReference type="Pfam" id="PF15985"/>
    </source>
</evidence>
<dbReference type="InterPro" id="IPR012340">
    <property type="entry name" value="NA-bd_OB-fold"/>
</dbReference>
<dbReference type="GO" id="GO:0034475">
    <property type="term" value="P:U4 snRNA 3'-end processing"/>
    <property type="evidence" value="ECO:0007669"/>
    <property type="project" value="TreeGrafter"/>
</dbReference>
<accession>A0A0D8XEY2</accession>
<gene>
    <name evidence="5" type="ORF">DICVIV_11786</name>
</gene>
<evidence type="ECO:0000256" key="2">
    <source>
        <dbReference type="ARBA" id="ARBA00022835"/>
    </source>
</evidence>
<dbReference type="GO" id="GO:0071051">
    <property type="term" value="P:poly(A)-dependent snoRNA 3'-end processing"/>
    <property type="evidence" value="ECO:0007669"/>
    <property type="project" value="TreeGrafter"/>
</dbReference>
<evidence type="ECO:0000313" key="6">
    <source>
        <dbReference type="Proteomes" id="UP000053766"/>
    </source>
</evidence>
<dbReference type="SUPFAM" id="SSF54791">
    <property type="entry name" value="Eukaryotic type KH-domain (KH-domain type I)"/>
    <property type="match status" value="1"/>
</dbReference>
<keyword evidence="2" id="KW-0271">Exosome</keyword>
<dbReference type="GO" id="GO:0003723">
    <property type="term" value="F:RNA binding"/>
    <property type="evidence" value="ECO:0007669"/>
    <property type="project" value="UniProtKB-KW"/>
</dbReference>
<dbReference type="PANTHER" id="PTHR21321">
    <property type="entry name" value="PNAS-3 RELATED"/>
    <property type="match status" value="1"/>
</dbReference>
<dbReference type="GO" id="GO:0071034">
    <property type="term" value="P:CUT catabolic process"/>
    <property type="evidence" value="ECO:0007669"/>
    <property type="project" value="TreeGrafter"/>
</dbReference>
<feature type="domain" description="K Homology" evidence="4">
    <location>
        <begin position="83"/>
        <end position="121"/>
    </location>
</feature>
<dbReference type="GO" id="GO:0000177">
    <property type="term" value="C:cytoplasmic exosome (RNase complex)"/>
    <property type="evidence" value="ECO:0007669"/>
    <property type="project" value="TreeGrafter"/>
</dbReference>
<dbReference type="InterPro" id="IPR004088">
    <property type="entry name" value="KH_dom_type_1"/>
</dbReference>
<proteinExistence type="predicted"/>
<protein>
    <recommendedName>
        <fullName evidence="4">K Homology domain-containing protein</fullName>
    </recommendedName>
</protein>
<reference evidence="5 6" key="1">
    <citation type="submission" date="2013-11" db="EMBL/GenBank/DDBJ databases">
        <title>Draft genome of the bovine lungworm Dictyocaulus viviparus.</title>
        <authorList>
            <person name="Mitreva M."/>
        </authorList>
    </citation>
    <scope>NUCLEOTIDE SEQUENCE [LARGE SCALE GENOMIC DNA]</scope>
    <source>
        <strain evidence="5 6">HannoverDv2000</strain>
    </source>
</reference>
<dbReference type="Gene3D" id="2.40.50.140">
    <property type="entry name" value="Nucleic acid-binding proteins"/>
    <property type="match status" value="1"/>
</dbReference>
<reference evidence="6" key="2">
    <citation type="journal article" date="2016" name="Sci. Rep.">
        <title>Dictyocaulus viviparus genome, variome and transcriptome elucidate lungworm biology and support future intervention.</title>
        <authorList>
            <person name="McNulty S.N."/>
            <person name="Strube C."/>
            <person name="Rosa B.A."/>
            <person name="Martin J.C."/>
            <person name="Tyagi R."/>
            <person name="Choi Y.J."/>
            <person name="Wang Q."/>
            <person name="Hallsworth Pepin K."/>
            <person name="Zhang X."/>
            <person name="Ozersky P."/>
            <person name="Wilson R.K."/>
            <person name="Sternberg P.W."/>
            <person name="Gasser R.B."/>
            <person name="Mitreva M."/>
        </authorList>
    </citation>
    <scope>NUCLEOTIDE SEQUENCE [LARGE SCALE GENOMIC DNA]</scope>
    <source>
        <strain evidence="6">HannoverDv2000</strain>
    </source>
</reference>
<dbReference type="CDD" id="cd22525">
    <property type="entry name" value="KH-I_Rrp4_eukar"/>
    <property type="match status" value="1"/>
</dbReference>
<dbReference type="OrthoDB" id="1650at2759"/>
<name>A0A0D8XEY2_DICVI</name>
<comment type="subcellular location">
    <subcellularLocation>
        <location evidence="1">Nucleus</location>
    </subcellularLocation>
</comment>
<dbReference type="InterPro" id="IPR036612">
    <property type="entry name" value="KH_dom_type_1_sf"/>
</dbReference>
<dbReference type="SUPFAM" id="SSF50249">
    <property type="entry name" value="Nucleic acid-binding proteins"/>
    <property type="match status" value="1"/>
</dbReference>
<evidence type="ECO:0000256" key="1">
    <source>
        <dbReference type="ARBA" id="ARBA00004123"/>
    </source>
</evidence>
<sequence length="223" mass="25282">MCAILHLNNVNLPGGELRRKGLEVNMKLVIYICEIFLIIKDEVAMSEHLVVGDMVSAEVQQVRMRGQVYLHTRNLKYGKLGQGIMIKVFPSLVKPQKEYMHEMFGIGVIIGCNGMIWISSTLSSEANGGYSEDLTLVLPIEKRESMVRLAACIRMLAKSLICIYDVSILSAYSASINYQVKDLAHINVISLLIPKIVEIIAAEEKRRMEEKDREELARKRRFL</sequence>
<dbReference type="GO" id="GO:0000467">
    <property type="term" value="P:exonucleolytic trimming to generate mature 3'-end of 5.8S rRNA from tricistronic rRNA transcript (SSU-rRNA, 5.8S rRNA, LSU-rRNA)"/>
    <property type="evidence" value="ECO:0007669"/>
    <property type="project" value="TreeGrafter"/>
</dbReference>
<dbReference type="Pfam" id="PF15985">
    <property type="entry name" value="KH_6"/>
    <property type="match status" value="1"/>
</dbReference>
<keyword evidence="6" id="KW-1185">Reference proteome</keyword>
<dbReference type="PANTHER" id="PTHR21321:SF4">
    <property type="entry name" value="EXOSOME COMPLEX COMPONENT RRP4"/>
    <property type="match status" value="1"/>
</dbReference>
<organism evidence="5 6">
    <name type="scientific">Dictyocaulus viviparus</name>
    <name type="common">Bovine lungworm</name>
    <dbReference type="NCBI Taxonomy" id="29172"/>
    <lineage>
        <taxon>Eukaryota</taxon>
        <taxon>Metazoa</taxon>
        <taxon>Ecdysozoa</taxon>
        <taxon>Nematoda</taxon>
        <taxon>Chromadorea</taxon>
        <taxon>Rhabditida</taxon>
        <taxon>Rhabditina</taxon>
        <taxon>Rhabditomorpha</taxon>
        <taxon>Strongyloidea</taxon>
        <taxon>Metastrongylidae</taxon>
        <taxon>Dictyocaulus</taxon>
    </lineage>
</organism>
<keyword evidence="3" id="KW-0694">RNA-binding</keyword>
<dbReference type="AlphaFoldDB" id="A0A0D8XEY2"/>
<evidence type="ECO:0000313" key="5">
    <source>
        <dbReference type="EMBL" id="KJH42234.1"/>
    </source>
</evidence>
<dbReference type="InterPro" id="IPR026699">
    <property type="entry name" value="Exosome_RNA_bind1/RRP40/RRP4"/>
</dbReference>
<evidence type="ECO:0000256" key="3">
    <source>
        <dbReference type="ARBA" id="ARBA00022884"/>
    </source>
</evidence>
<dbReference type="GO" id="GO:0071038">
    <property type="term" value="P:TRAMP-dependent tRNA surveillance pathway"/>
    <property type="evidence" value="ECO:0007669"/>
    <property type="project" value="TreeGrafter"/>
</dbReference>
<dbReference type="STRING" id="29172.A0A0D8XEY2"/>